<reference evidence="19" key="1">
    <citation type="submission" date="2017-06" db="EMBL/GenBank/DDBJ databases">
        <authorList>
            <person name="Varghese N."/>
            <person name="Submissions S."/>
        </authorList>
    </citation>
    <scope>NUCLEOTIDE SEQUENCE [LARGE SCALE GENOMIC DNA]</scope>
    <source>
        <strain evidence="19">DSM 137</strain>
    </source>
</reference>
<feature type="domain" description="PpiC" evidence="17">
    <location>
        <begin position="270"/>
        <end position="357"/>
    </location>
</feature>
<dbReference type="SUPFAM" id="SSF54534">
    <property type="entry name" value="FKBP-like"/>
    <property type="match status" value="1"/>
</dbReference>
<name>A0A212Q5V5_RHOAC</name>
<dbReference type="AlphaFoldDB" id="A0A212Q5V5"/>
<dbReference type="PROSITE" id="PS50198">
    <property type="entry name" value="PPIC_PPIASE_2"/>
    <property type="match status" value="1"/>
</dbReference>
<keyword evidence="4" id="KW-0997">Cell inner membrane</keyword>
<evidence type="ECO:0000256" key="7">
    <source>
        <dbReference type="ARBA" id="ARBA00023136"/>
    </source>
</evidence>
<dbReference type="PANTHER" id="PTHR47529:SF1">
    <property type="entry name" value="PERIPLASMIC CHAPERONE PPID"/>
    <property type="match status" value="1"/>
</dbReference>
<evidence type="ECO:0000256" key="12">
    <source>
        <dbReference type="ARBA" id="ARBA00040743"/>
    </source>
</evidence>
<dbReference type="Gene3D" id="3.10.50.40">
    <property type="match status" value="1"/>
</dbReference>
<evidence type="ECO:0000256" key="2">
    <source>
        <dbReference type="ARBA" id="ARBA00018370"/>
    </source>
</evidence>
<accession>A0A212Q5V5</accession>
<keyword evidence="15" id="KW-0175">Coiled coil</keyword>
<organism evidence="18 19">
    <name type="scientific">Rhodoblastus acidophilus</name>
    <name type="common">Rhodopseudomonas acidophila</name>
    <dbReference type="NCBI Taxonomy" id="1074"/>
    <lineage>
        <taxon>Bacteria</taxon>
        <taxon>Pseudomonadati</taxon>
        <taxon>Pseudomonadota</taxon>
        <taxon>Alphaproteobacteria</taxon>
        <taxon>Hyphomicrobiales</taxon>
        <taxon>Rhodoblastaceae</taxon>
        <taxon>Rhodoblastus</taxon>
    </lineage>
</organism>
<evidence type="ECO:0000256" key="4">
    <source>
        <dbReference type="ARBA" id="ARBA00022519"/>
    </source>
</evidence>
<evidence type="ECO:0000256" key="11">
    <source>
        <dbReference type="ARBA" id="ARBA00038408"/>
    </source>
</evidence>
<evidence type="ECO:0000313" key="19">
    <source>
        <dbReference type="Proteomes" id="UP000198418"/>
    </source>
</evidence>
<dbReference type="InterPro" id="IPR052029">
    <property type="entry name" value="PpiD_chaperone"/>
</dbReference>
<sequence>MLDGLRIMSKNWLGRSILAAFAALIVVGFGFFGIRDVFTNFRANELATVGGVNVGAAQYRAEYQNELQRLQRQARRAVTNDEARAMGLDRQVLARMLTDAALDQDAARLGLSLSDAEVAKAIKAEKIFAGADGKFDQARFDMILRDNGYNEASYLHEERATAVRRQLAAAISGGFKAPQVMLEAINRFNAETRKADYFILPAPDASSLPAPSEQAIKDFYDLRKDAYRKPEYRKVTVLTVSADTLAKSVTISDAAAKAVYDRDIGKYGTPEKRALLQLTFTGKEAADKARARIDNGVLFMTVAADKASGGVLADLGEVAKAGVFDPAVAEAAFKPAEPDVVGPVQGKFGFVIVKVAKIVPGAMQPFDSVKDQIKAELAKAQVKGEVQKTRDRIEDLRASGKTLPQAAQEIGLKAETYVADASGAGKDGPNPALTASPELVKAIFASDVGVDNDSVARKDGGFSWFEIASIEPSRQQPLDEVKDQVAQALKNSEAQKALAARANDLARKIEGGAALADVANANGAKPQQAANVRRSGGEGLSEAAVAQIFALPVGASGVALADNGGRTVLKVTDSAVPPLDMKDPAMARALPQLEAAMADDLLVQYVGGLEAQLGVKINQAALRAALGSEQ</sequence>
<evidence type="ECO:0000256" key="14">
    <source>
        <dbReference type="PROSITE-ProRule" id="PRU00278"/>
    </source>
</evidence>
<dbReference type="Proteomes" id="UP000198418">
    <property type="component" value="Unassembled WGS sequence"/>
</dbReference>
<evidence type="ECO:0000256" key="15">
    <source>
        <dbReference type="SAM" id="Coils"/>
    </source>
</evidence>
<dbReference type="OrthoDB" id="9768393at2"/>
<keyword evidence="7 16" id="KW-0472">Membrane</keyword>
<dbReference type="Gene3D" id="1.10.4030.10">
    <property type="entry name" value="Porin chaperone SurA, peptide-binding domain"/>
    <property type="match status" value="1"/>
</dbReference>
<dbReference type="Pfam" id="PF13624">
    <property type="entry name" value="SurA_N_3"/>
    <property type="match status" value="1"/>
</dbReference>
<dbReference type="GO" id="GO:0005886">
    <property type="term" value="C:plasma membrane"/>
    <property type="evidence" value="ECO:0007669"/>
    <property type="project" value="UniProtKB-SubCell"/>
</dbReference>
<gene>
    <name evidence="18" type="ORF">SAMN06265338_101408</name>
</gene>
<keyword evidence="14 18" id="KW-0413">Isomerase</keyword>
<evidence type="ECO:0000256" key="5">
    <source>
        <dbReference type="ARBA" id="ARBA00022692"/>
    </source>
</evidence>
<keyword evidence="6 16" id="KW-1133">Transmembrane helix</keyword>
<keyword evidence="19" id="KW-1185">Reference proteome</keyword>
<keyword evidence="3" id="KW-1003">Cell membrane</keyword>
<keyword evidence="14" id="KW-0697">Rotamase</keyword>
<dbReference type="InterPro" id="IPR000297">
    <property type="entry name" value="PPIase_PpiC"/>
</dbReference>
<evidence type="ECO:0000256" key="9">
    <source>
        <dbReference type="ARBA" id="ARBA00030642"/>
    </source>
</evidence>
<dbReference type="RefSeq" id="WP_088518888.1">
    <property type="nucleotide sequence ID" value="NZ_FYDG01000001.1"/>
</dbReference>
<dbReference type="Pfam" id="PF13145">
    <property type="entry name" value="Rotamase_2"/>
    <property type="match status" value="1"/>
</dbReference>
<proteinExistence type="inferred from homology"/>
<evidence type="ECO:0000313" key="18">
    <source>
        <dbReference type="EMBL" id="SNB54663.1"/>
    </source>
</evidence>
<evidence type="ECO:0000256" key="6">
    <source>
        <dbReference type="ARBA" id="ARBA00022989"/>
    </source>
</evidence>
<evidence type="ECO:0000256" key="8">
    <source>
        <dbReference type="ARBA" id="ARBA00023186"/>
    </source>
</evidence>
<comment type="subcellular location">
    <subcellularLocation>
        <location evidence="1">Cell inner membrane</location>
        <topology evidence="1">Single-pass type II membrane protein</topology>
        <orientation evidence="1">Periplasmic side</orientation>
    </subcellularLocation>
</comment>
<evidence type="ECO:0000256" key="13">
    <source>
        <dbReference type="ARBA" id="ARBA00042775"/>
    </source>
</evidence>
<evidence type="ECO:0000256" key="10">
    <source>
        <dbReference type="ARBA" id="ARBA00031484"/>
    </source>
</evidence>
<dbReference type="SUPFAM" id="SSF109998">
    <property type="entry name" value="Triger factor/SurA peptide-binding domain-like"/>
    <property type="match status" value="1"/>
</dbReference>
<evidence type="ECO:0000259" key="17">
    <source>
        <dbReference type="PROSITE" id="PS50198"/>
    </source>
</evidence>
<dbReference type="InterPro" id="IPR046357">
    <property type="entry name" value="PPIase_dom_sf"/>
</dbReference>
<feature type="coiled-coil region" evidence="15">
    <location>
        <begin position="53"/>
        <end position="80"/>
    </location>
</feature>
<feature type="transmembrane region" description="Helical" evidence="16">
    <location>
        <begin position="12"/>
        <end position="34"/>
    </location>
</feature>
<comment type="similarity">
    <text evidence="11">Belongs to the PpiD chaperone family.</text>
</comment>
<evidence type="ECO:0000256" key="3">
    <source>
        <dbReference type="ARBA" id="ARBA00022475"/>
    </source>
</evidence>
<keyword evidence="5 16" id="KW-0812">Transmembrane</keyword>
<dbReference type="PANTHER" id="PTHR47529">
    <property type="entry name" value="PEPTIDYL-PROLYL CIS-TRANS ISOMERASE D"/>
    <property type="match status" value="1"/>
</dbReference>
<keyword evidence="8" id="KW-0143">Chaperone</keyword>
<protein>
    <recommendedName>
        <fullName evidence="2">Parvulin-like PPIase</fullName>
    </recommendedName>
    <alternativeName>
        <fullName evidence="9">Peptidyl-prolyl cis-trans isomerase plp</fullName>
    </alternativeName>
    <alternativeName>
        <fullName evidence="12">Periplasmic chaperone PpiD</fullName>
    </alternativeName>
    <alternativeName>
        <fullName evidence="13">Periplasmic folding chaperone</fullName>
    </alternativeName>
    <alternativeName>
        <fullName evidence="10">Rotamase plp</fullName>
    </alternativeName>
</protein>
<evidence type="ECO:0000256" key="1">
    <source>
        <dbReference type="ARBA" id="ARBA00004382"/>
    </source>
</evidence>
<dbReference type="GO" id="GO:0003755">
    <property type="term" value="F:peptidyl-prolyl cis-trans isomerase activity"/>
    <property type="evidence" value="ECO:0007669"/>
    <property type="project" value="UniProtKB-KW"/>
</dbReference>
<dbReference type="EMBL" id="FYDG01000001">
    <property type="protein sequence ID" value="SNB54663.1"/>
    <property type="molecule type" value="Genomic_DNA"/>
</dbReference>
<evidence type="ECO:0000256" key="16">
    <source>
        <dbReference type="SAM" id="Phobius"/>
    </source>
</evidence>
<dbReference type="InterPro" id="IPR027304">
    <property type="entry name" value="Trigger_fact/SurA_dom_sf"/>
</dbReference>